<evidence type="ECO:0000256" key="4">
    <source>
        <dbReference type="ARBA" id="ARBA00022833"/>
    </source>
</evidence>
<evidence type="ECO:0000256" key="6">
    <source>
        <dbReference type="RuleBase" id="RU003983"/>
    </source>
</evidence>
<dbReference type="GO" id="GO:0006508">
    <property type="term" value="P:proteolysis"/>
    <property type="evidence" value="ECO:0007669"/>
    <property type="project" value="UniProtKB-KW"/>
</dbReference>
<keyword evidence="7" id="KW-0472">Membrane</keyword>
<dbReference type="InterPro" id="IPR001915">
    <property type="entry name" value="Peptidase_M48"/>
</dbReference>
<sequence length="284" mass="28713">MILLLLLVPLLLPFAAPPLARGLAARVEPGAALWALTAATVGLAASTVASLAGLVIAGALRLPVVARLGELIRPMATGPAEVLLPLAAAAAAGLALCARTALRSAVRQGRSVRAAHAEADGARTADGMTVVADERIDAYALPGQGGRGRVVVTEGMLRCLDADERAALVAHERAHLAGRHHLFLAAAELSAHCHPGLRPLRGDISLAVERAADETAARATGDRRLIARAIGRAALAAHAAASEQHTSVLLSPMYLVSFLLPVIAGEGGGAGGGGRGGRGQRGEG</sequence>
<keyword evidence="2" id="KW-0479">Metal-binding</keyword>
<gene>
    <name evidence="9" type="ORF">JFN87_04490</name>
</gene>
<dbReference type="GO" id="GO:0004222">
    <property type="term" value="F:metalloendopeptidase activity"/>
    <property type="evidence" value="ECO:0007669"/>
    <property type="project" value="InterPro"/>
</dbReference>
<feature type="non-terminal residue" evidence="9">
    <location>
        <position position="284"/>
    </location>
</feature>
<keyword evidence="7" id="KW-1133">Transmembrane helix</keyword>
<dbReference type="GO" id="GO:0046872">
    <property type="term" value="F:metal ion binding"/>
    <property type="evidence" value="ECO:0007669"/>
    <property type="project" value="UniProtKB-KW"/>
</dbReference>
<comment type="caution">
    <text evidence="9">The sequence shown here is derived from an EMBL/GenBank/DDBJ whole genome shotgun (WGS) entry which is preliminary data.</text>
</comment>
<evidence type="ECO:0000256" key="1">
    <source>
        <dbReference type="ARBA" id="ARBA00022670"/>
    </source>
</evidence>
<dbReference type="AlphaFoldDB" id="A0A940M5Y9"/>
<dbReference type="Pfam" id="PF01435">
    <property type="entry name" value="Peptidase_M48"/>
    <property type="match status" value="1"/>
</dbReference>
<evidence type="ECO:0000256" key="7">
    <source>
        <dbReference type="SAM" id="Phobius"/>
    </source>
</evidence>
<keyword evidence="3 6" id="KW-0378">Hydrolase</keyword>
<feature type="transmembrane region" description="Helical" evidence="7">
    <location>
        <begin position="32"/>
        <end position="62"/>
    </location>
</feature>
<evidence type="ECO:0000256" key="5">
    <source>
        <dbReference type="ARBA" id="ARBA00023049"/>
    </source>
</evidence>
<accession>A0A940M5Y9</accession>
<dbReference type="InterPro" id="IPR052173">
    <property type="entry name" value="Beta-lactam_resp_regulator"/>
</dbReference>
<feature type="domain" description="Peptidase M48" evidence="8">
    <location>
        <begin position="127"/>
        <end position="186"/>
    </location>
</feature>
<dbReference type="RefSeq" id="WP_209338547.1">
    <property type="nucleotide sequence ID" value="NZ_JAGIQL010000010.1"/>
</dbReference>
<keyword evidence="1 6" id="KW-0645">Protease</keyword>
<evidence type="ECO:0000259" key="8">
    <source>
        <dbReference type="Pfam" id="PF01435"/>
    </source>
</evidence>
<evidence type="ECO:0000256" key="2">
    <source>
        <dbReference type="ARBA" id="ARBA00022723"/>
    </source>
</evidence>
<name>A0A940M5Y9_9ACTN</name>
<keyword evidence="5 6" id="KW-0482">Metalloprotease</keyword>
<comment type="similarity">
    <text evidence="6">Belongs to the peptidase M48 family.</text>
</comment>
<evidence type="ECO:0000256" key="3">
    <source>
        <dbReference type="ARBA" id="ARBA00022801"/>
    </source>
</evidence>
<organism evidence="9 10">
    <name type="scientific">Streptomyces montanisoli</name>
    <dbReference type="NCBI Taxonomy" id="2798581"/>
    <lineage>
        <taxon>Bacteria</taxon>
        <taxon>Bacillati</taxon>
        <taxon>Actinomycetota</taxon>
        <taxon>Actinomycetes</taxon>
        <taxon>Kitasatosporales</taxon>
        <taxon>Streptomycetaceae</taxon>
        <taxon>Streptomyces</taxon>
    </lineage>
</organism>
<dbReference type="Proteomes" id="UP000670475">
    <property type="component" value="Unassembled WGS sequence"/>
</dbReference>
<protein>
    <submittedName>
        <fullName evidence="9">M56 family metallopeptidase</fullName>
    </submittedName>
</protein>
<keyword evidence="4 6" id="KW-0862">Zinc</keyword>
<dbReference type="CDD" id="cd07326">
    <property type="entry name" value="M56_BlaR1_MecR1_like"/>
    <property type="match status" value="1"/>
</dbReference>
<proteinExistence type="inferred from homology"/>
<dbReference type="PANTHER" id="PTHR34978">
    <property type="entry name" value="POSSIBLE SENSOR-TRANSDUCER PROTEIN BLAR"/>
    <property type="match status" value="1"/>
</dbReference>
<comment type="cofactor">
    <cofactor evidence="6">
        <name>Zn(2+)</name>
        <dbReference type="ChEBI" id="CHEBI:29105"/>
    </cofactor>
    <text evidence="6">Binds 1 zinc ion per subunit.</text>
</comment>
<dbReference type="PANTHER" id="PTHR34978:SF3">
    <property type="entry name" value="SLR0241 PROTEIN"/>
    <property type="match status" value="1"/>
</dbReference>
<evidence type="ECO:0000313" key="10">
    <source>
        <dbReference type="Proteomes" id="UP000670475"/>
    </source>
</evidence>
<reference evidence="9" key="1">
    <citation type="submission" date="2021-03" db="EMBL/GenBank/DDBJ databases">
        <title>Whole genome sequence of Streptomyces bomunensis MMS17-BM035.</title>
        <authorList>
            <person name="Lee J.H."/>
        </authorList>
    </citation>
    <scope>NUCLEOTIDE SEQUENCE</scope>
    <source>
        <strain evidence="9">MMS17-BM035</strain>
    </source>
</reference>
<keyword evidence="10" id="KW-1185">Reference proteome</keyword>
<keyword evidence="7" id="KW-0812">Transmembrane</keyword>
<dbReference type="Gene3D" id="3.30.2010.10">
    <property type="entry name" value="Metalloproteases ('zincins'), catalytic domain"/>
    <property type="match status" value="1"/>
</dbReference>
<dbReference type="EMBL" id="JAGIQL010000010">
    <property type="protein sequence ID" value="MBP0456764.1"/>
    <property type="molecule type" value="Genomic_DNA"/>
</dbReference>
<evidence type="ECO:0000313" key="9">
    <source>
        <dbReference type="EMBL" id="MBP0456764.1"/>
    </source>
</evidence>